<feature type="chain" id="PRO_5040393826" description="Nuclear transport factor 2 family protein" evidence="1">
    <location>
        <begin position="20"/>
        <end position="122"/>
    </location>
</feature>
<evidence type="ECO:0008006" key="4">
    <source>
        <dbReference type="Google" id="ProtNLM"/>
    </source>
</evidence>
<sequence length="122" mass="14114">MKFFLISLTFLIPILPIQSTKYIPKIIENLKSEKSASKALEYLSEDFVYKFENGAEYNRKSFVNAILLAANNQFEIGGLQSILKFKFDFYKLEYVGNGRVTTILVRKNDLKITEIDKKVISF</sequence>
<keyword evidence="3" id="KW-1185">Reference proteome</keyword>
<proteinExistence type="predicted"/>
<protein>
    <recommendedName>
        <fullName evidence="4">Nuclear transport factor 2 family protein</fullName>
    </recommendedName>
</protein>
<dbReference type="AlphaFoldDB" id="A0A9P1IKZ8"/>
<name>A0A9P1IKZ8_9PELO</name>
<reference evidence="2" key="1">
    <citation type="submission" date="2022-11" db="EMBL/GenBank/DDBJ databases">
        <authorList>
            <person name="Kikuchi T."/>
        </authorList>
    </citation>
    <scope>NUCLEOTIDE SEQUENCE</scope>
    <source>
        <strain evidence="2">PS1010</strain>
    </source>
</reference>
<evidence type="ECO:0000313" key="2">
    <source>
        <dbReference type="EMBL" id="CAI5446986.1"/>
    </source>
</evidence>
<keyword evidence="1" id="KW-0732">Signal</keyword>
<feature type="signal peptide" evidence="1">
    <location>
        <begin position="1"/>
        <end position="19"/>
    </location>
</feature>
<comment type="caution">
    <text evidence="2">The sequence shown here is derived from an EMBL/GenBank/DDBJ whole genome shotgun (WGS) entry which is preliminary data.</text>
</comment>
<organism evidence="2 3">
    <name type="scientific">Caenorhabditis angaria</name>
    <dbReference type="NCBI Taxonomy" id="860376"/>
    <lineage>
        <taxon>Eukaryota</taxon>
        <taxon>Metazoa</taxon>
        <taxon>Ecdysozoa</taxon>
        <taxon>Nematoda</taxon>
        <taxon>Chromadorea</taxon>
        <taxon>Rhabditida</taxon>
        <taxon>Rhabditina</taxon>
        <taxon>Rhabditomorpha</taxon>
        <taxon>Rhabditoidea</taxon>
        <taxon>Rhabditidae</taxon>
        <taxon>Peloderinae</taxon>
        <taxon>Caenorhabditis</taxon>
    </lineage>
</organism>
<accession>A0A9P1IKZ8</accession>
<evidence type="ECO:0000313" key="3">
    <source>
        <dbReference type="Proteomes" id="UP001152747"/>
    </source>
</evidence>
<gene>
    <name evidence="2" type="ORF">CAMP_LOCUS9623</name>
</gene>
<dbReference type="EMBL" id="CANHGI010000004">
    <property type="protein sequence ID" value="CAI5446986.1"/>
    <property type="molecule type" value="Genomic_DNA"/>
</dbReference>
<dbReference type="Proteomes" id="UP001152747">
    <property type="component" value="Unassembled WGS sequence"/>
</dbReference>
<evidence type="ECO:0000256" key="1">
    <source>
        <dbReference type="SAM" id="SignalP"/>
    </source>
</evidence>